<comment type="caution">
    <text evidence="4">The sequence shown here is derived from an EMBL/GenBank/DDBJ whole genome shotgun (WGS) entry which is preliminary data.</text>
</comment>
<evidence type="ECO:0000313" key="4">
    <source>
        <dbReference type="EMBL" id="MBO7743011.1"/>
    </source>
</evidence>
<name>A0ABS3W3X8_9BACL</name>
<dbReference type="Proteomes" id="UP000670947">
    <property type="component" value="Unassembled WGS sequence"/>
</dbReference>
<comment type="subcellular location">
    <subcellularLocation>
        <location evidence="2">Spore coat</location>
    </subcellularLocation>
</comment>
<gene>
    <name evidence="4" type="ORF">I8J29_02300</name>
</gene>
<dbReference type="Pfam" id="PF07875">
    <property type="entry name" value="Coat_F"/>
    <property type="match status" value="1"/>
</dbReference>
<dbReference type="Gene3D" id="1.20.1260.10">
    <property type="match status" value="1"/>
</dbReference>
<dbReference type="InterPro" id="IPR012851">
    <property type="entry name" value="Spore_coat_CotF-like"/>
</dbReference>
<protein>
    <submittedName>
        <fullName evidence="4">Spore coat protein</fullName>
    </submittedName>
</protein>
<dbReference type="InterPro" id="IPR012347">
    <property type="entry name" value="Ferritin-like"/>
</dbReference>
<keyword evidence="4" id="KW-0946">Virion</keyword>
<sequence>MAANLGAHETMELHELLAASVSDINTMRLYRPHIQDQRLAQIADKQLQFAIQSYNHCVQAVQQLAGAQQGMYAAPPAAPYGMPRNAAPVYGLDHPVPLSPDNRIDDRDVAFALLNLHKAGATMKIIAALECANPQLRANLQQGAVNCSEQAYEVWQYMNQAGYYQVPTMKEITTETTLNAYQPAAGLNPMGMGMTGGMSPSPMMNGGMHVPPMNGGMPQ</sequence>
<keyword evidence="5" id="KW-1185">Reference proteome</keyword>
<dbReference type="PANTHER" id="PTHR39183:SF1">
    <property type="entry name" value="SPORE COAT PROTEIN F-LIKE PROTEIN YHCQ"/>
    <property type="match status" value="1"/>
</dbReference>
<dbReference type="EMBL" id="JAGGDJ010000001">
    <property type="protein sequence ID" value="MBO7743011.1"/>
    <property type="molecule type" value="Genomic_DNA"/>
</dbReference>
<evidence type="ECO:0000256" key="3">
    <source>
        <dbReference type="ARBA" id="ARBA00024344"/>
    </source>
</evidence>
<comment type="similarity">
    <text evidence="3">Belongs to the CotF family.</text>
</comment>
<proteinExistence type="inferred from homology"/>
<dbReference type="PANTHER" id="PTHR39183">
    <property type="entry name" value="SPORE COAT PROTEIN F-LIKE PROTEIN YHCQ"/>
    <property type="match status" value="1"/>
</dbReference>
<keyword evidence="1" id="KW-0749">Sporulation</keyword>
<organism evidence="4 5">
    <name type="scientific">Paenibacillus artemisiicola</name>
    <dbReference type="NCBI Taxonomy" id="1172618"/>
    <lineage>
        <taxon>Bacteria</taxon>
        <taxon>Bacillati</taxon>
        <taxon>Bacillota</taxon>
        <taxon>Bacilli</taxon>
        <taxon>Bacillales</taxon>
        <taxon>Paenibacillaceae</taxon>
        <taxon>Paenibacillus</taxon>
    </lineage>
</organism>
<evidence type="ECO:0000313" key="5">
    <source>
        <dbReference type="Proteomes" id="UP000670947"/>
    </source>
</evidence>
<reference evidence="4 5" key="1">
    <citation type="submission" date="2021-03" db="EMBL/GenBank/DDBJ databases">
        <title>Paenibacillus artemisicola MWE-103 whole genome sequence.</title>
        <authorList>
            <person name="Ham Y.J."/>
        </authorList>
    </citation>
    <scope>NUCLEOTIDE SEQUENCE [LARGE SCALE GENOMIC DNA]</scope>
    <source>
        <strain evidence="4 5">MWE-103</strain>
    </source>
</reference>
<evidence type="ECO:0000256" key="1">
    <source>
        <dbReference type="ARBA" id="ARBA00022969"/>
    </source>
</evidence>
<keyword evidence="4" id="KW-0167">Capsid protein</keyword>
<dbReference type="RefSeq" id="WP_208845958.1">
    <property type="nucleotide sequence ID" value="NZ_JAGGDJ010000001.1"/>
</dbReference>
<accession>A0ABS3W3X8</accession>
<evidence type="ECO:0000256" key="2">
    <source>
        <dbReference type="ARBA" id="ARBA00024325"/>
    </source>
</evidence>